<dbReference type="Proteomes" id="UP000245539">
    <property type="component" value="Unassembled WGS sequence"/>
</dbReference>
<dbReference type="AlphaFoldDB" id="A0A317CUZ7"/>
<dbReference type="OrthoDB" id="5298707at2"/>
<keyword evidence="3" id="KW-0812">Transmembrane</keyword>
<dbReference type="Gene3D" id="1.20.58.2200">
    <property type="match status" value="1"/>
</dbReference>
<dbReference type="NCBIfam" id="TIGR03504">
    <property type="entry name" value="FimV_Cterm"/>
    <property type="match status" value="1"/>
</dbReference>
<feature type="region of interest" description="Disordered" evidence="2">
    <location>
        <begin position="366"/>
        <end position="396"/>
    </location>
</feature>
<dbReference type="RefSeq" id="WP_109835966.1">
    <property type="nucleotide sequence ID" value="NZ_QGKM01000004.1"/>
</dbReference>
<accession>A0A317CUZ7</accession>
<name>A0A317CUZ7_9GAMM</name>
<feature type="transmembrane region" description="Helical" evidence="3">
    <location>
        <begin position="417"/>
        <end position="438"/>
    </location>
</feature>
<organism evidence="4 5">
    <name type="scientific">Leucothrix pacifica</name>
    <dbReference type="NCBI Taxonomy" id="1247513"/>
    <lineage>
        <taxon>Bacteria</taxon>
        <taxon>Pseudomonadati</taxon>
        <taxon>Pseudomonadota</taxon>
        <taxon>Gammaproteobacteria</taxon>
        <taxon>Thiotrichales</taxon>
        <taxon>Thiotrichaceae</taxon>
        <taxon>Leucothrix</taxon>
    </lineage>
</organism>
<evidence type="ECO:0000313" key="5">
    <source>
        <dbReference type="Proteomes" id="UP000245539"/>
    </source>
</evidence>
<keyword evidence="3" id="KW-0472">Membrane</keyword>
<evidence type="ECO:0008006" key="6">
    <source>
        <dbReference type="Google" id="ProtNLM"/>
    </source>
</evidence>
<evidence type="ECO:0000256" key="2">
    <source>
        <dbReference type="SAM" id="MobiDB-lite"/>
    </source>
</evidence>
<evidence type="ECO:0000256" key="1">
    <source>
        <dbReference type="SAM" id="Coils"/>
    </source>
</evidence>
<gene>
    <name evidence="4" type="ORF">DKW60_01840</name>
</gene>
<keyword evidence="1" id="KW-0175">Coiled coil</keyword>
<dbReference type="InterPro" id="IPR020011">
    <property type="entry name" value="FimV_C"/>
</dbReference>
<dbReference type="EMBL" id="QGKM01000004">
    <property type="protein sequence ID" value="PWR00321.1"/>
    <property type="molecule type" value="Genomic_DNA"/>
</dbReference>
<evidence type="ECO:0000313" key="4">
    <source>
        <dbReference type="EMBL" id="PWR00321.1"/>
    </source>
</evidence>
<comment type="caution">
    <text evidence="4">The sequence shown here is derived from an EMBL/GenBank/DDBJ whole genome shotgun (WGS) entry which is preliminary data.</text>
</comment>
<protein>
    <recommendedName>
        <fullName evidence="6">LysM domain-containing protein</fullName>
    </recommendedName>
</protein>
<evidence type="ECO:0000256" key="3">
    <source>
        <dbReference type="SAM" id="Phobius"/>
    </source>
</evidence>
<keyword evidence="3" id="KW-1133">Transmembrane helix</keyword>
<feature type="coiled-coil region" evidence="1">
    <location>
        <begin position="264"/>
        <end position="351"/>
    </location>
</feature>
<reference evidence="4 5" key="1">
    <citation type="submission" date="2018-05" db="EMBL/GenBank/DDBJ databases">
        <title>Leucothrix arctica sp. nov., isolated from Arctic seawater.</title>
        <authorList>
            <person name="Choi A."/>
            <person name="Baek K."/>
        </authorList>
    </citation>
    <scope>NUCLEOTIDE SEQUENCE [LARGE SCALE GENOMIC DNA]</scope>
    <source>
        <strain evidence="4 5">JCM 18388</strain>
    </source>
</reference>
<sequence length="575" mass="61348">MNSSRLIPTKVLSKRLLPLALMSVVVFQSVAVADTRYGPIRSGETLSSIVNENYVLSPYSDQVIMQEIFRNNPNAFIGNNMGLLRQGVTLTLPSDETISSRVAQPVTPTRQTQLRAATVRPVTPVASQSSANTANLDLQRRLATVRAERDRLNTKISGLEGEASTLESKISQLESANAGLQADLKVANESVDAARKALSDARESARAELEKAQQDAQVALSEAEKKANAALLQAEQAAKEKLAEIASSSGAAAASSENEQSALLAERDEQIRSLEATVAELRQSQASVQQSLDSSLSNKDAEQAAMITKLDDLTSDLSRVELELVQLKAKNESLVVELAESRAANDDLKSQNATLLASVSSSANSAETTSAFKPKTDITLPSDEEATGASGPTDESFDITQLNAQTIKTQLEKPVTFPLWGALLGALALALTTLLMFLARGRANKTVVAEPLIVSDDATLPADDVVFRAADPERIEPDIDALRVPPRRDPSRVAILDPTMTDTPTIPPDATAVLNPDTSQSDAESTEISLKLAMAEAYGEIGDLQAANELLLEVQQEGNQKQSATAQIMLSRLAG</sequence>
<proteinExistence type="predicted"/>
<keyword evidence="5" id="KW-1185">Reference proteome</keyword>
<dbReference type="InterPro" id="IPR038440">
    <property type="entry name" value="FimV_C_sf"/>
</dbReference>
<feature type="coiled-coil region" evidence="1">
    <location>
        <begin position="135"/>
        <end position="240"/>
    </location>
</feature>